<feature type="region of interest" description="Disordered" evidence="1">
    <location>
        <begin position="149"/>
        <end position="179"/>
    </location>
</feature>
<dbReference type="Proteomes" id="UP000507470">
    <property type="component" value="Unassembled WGS sequence"/>
</dbReference>
<feature type="domain" description="WSC" evidence="3">
    <location>
        <begin position="16"/>
        <end position="115"/>
    </location>
</feature>
<accession>A0A6J8CKQ6</accession>
<dbReference type="OrthoDB" id="6195225at2759"/>
<dbReference type="EMBL" id="CACVKT020005559">
    <property type="protein sequence ID" value="CAC5395662.1"/>
    <property type="molecule type" value="Genomic_DNA"/>
</dbReference>
<protein>
    <recommendedName>
        <fullName evidence="3">WSC domain-containing protein</fullName>
    </recommendedName>
</protein>
<evidence type="ECO:0000256" key="2">
    <source>
        <dbReference type="SAM" id="Phobius"/>
    </source>
</evidence>
<dbReference type="InterPro" id="IPR002889">
    <property type="entry name" value="WSC_carb-bd"/>
</dbReference>
<evidence type="ECO:0000313" key="5">
    <source>
        <dbReference type="Proteomes" id="UP000507470"/>
    </source>
</evidence>
<keyword evidence="2" id="KW-0812">Transmembrane</keyword>
<dbReference type="PROSITE" id="PS51212">
    <property type="entry name" value="WSC"/>
    <property type="match status" value="1"/>
</dbReference>
<dbReference type="AlphaFoldDB" id="A0A6J8CKQ6"/>
<evidence type="ECO:0000259" key="3">
    <source>
        <dbReference type="PROSITE" id="PS51212"/>
    </source>
</evidence>
<evidence type="ECO:0000313" key="4">
    <source>
        <dbReference type="EMBL" id="CAC5395662.1"/>
    </source>
</evidence>
<keyword evidence="5" id="KW-1185">Reference proteome</keyword>
<feature type="compositionally biased region" description="Low complexity" evidence="1">
    <location>
        <begin position="152"/>
        <end position="179"/>
    </location>
</feature>
<feature type="transmembrane region" description="Helical" evidence="2">
    <location>
        <begin position="269"/>
        <end position="297"/>
    </location>
</feature>
<evidence type="ECO:0000256" key="1">
    <source>
        <dbReference type="SAM" id="MobiDB-lite"/>
    </source>
</evidence>
<gene>
    <name evidence="4" type="ORF">MCOR_30306</name>
</gene>
<proteinExistence type="predicted"/>
<keyword evidence="2" id="KW-1133">Transmembrane helix</keyword>
<dbReference type="Pfam" id="PF01822">
    <property type="entry name" value="WSC"/>
    <property type="match status" value="1"/>
</dbReference>
<keyword evidence="2" id="KW-0472">Membrane</keyword>
<reference evidence="4 5" key="1">
    <citation type="submission" date="2020-06" db="EMBL/GenBank/DDBJ databases">
        <authorList>
            <person name="Li R."/>
            <person name="Bekaert M."/>
        </authorList>
    </citation>
    <scope>NUCLEOTIDE SEQUENCE [LARGE SCALE GENOMIC DNA]</scope>
    <source>
        <strain evidence="5">wild</strain>
    </source>
</reference>
<organism evidence="4 5">
    <name type="scientific">Mytilus coruscus</name>
    <name type="common">Sea mussel</name>
    <dbReference type="NCBI Taxonomy" id="42192"/>
    <lineage>
        <taxon>Eukaryota</taxon>
        <taxon>Metazoa</taxon>
        <taxon>Spiralia</taxon>
        <taxon>Lophotrochozoa</taxon>
        <taxon>Mollusca</taxon>
        <taxon>Bivalvia</taxon>
        <taxon>Autobranchia</taxon>
        <taxon>Pteriomorphia</taxon>
        <taxon>Mytilida</taxon>
        <taxon>Mytiloidea</taxon>
        <taxon>Mytilidae</taxon>
        <taxon>Mytilinae</taxon>
        <taxon>Mytilus</taxon>
    </lineage>
</organism>
<name>A0A6J8CKQ6_MYTCO</name>
<sequence length="310" mass="34958">MDNKHIVIVFMFSIMNLKNADCALHFKCYGYANSYWDTVIQNNAVTNIWCENHCKAADIDYTFSGTISDICYCRKTQPPSDYVQPDNECTRNCPGASSEICGSFSANRITVSIIDRTPDTVTTTISQTTSLTSLAIGESPSTTCMDMLTTDTSPTKETSESFSTSSENPQYSISTVTSQTSTHTNTDVAFLTTDRMNQRKMLCECPKRLVNTKWHFLDEMDITDSEAIEIILQNFYQNVLPDIAVDKKAVTKEVRKRNSAVNRTKSAQFIGWGCIVFLVLPVVILVSIDLLNCWIYFQTRSRHNIRNRPS</sequence>